<dbReference type="SUPFAM" id="SSF102588">
    <property type="entry name" value="LmbE-like"/>
    <property type="match status" value="1"/>
</dbReference>
<dbReference type="EMBL" id="CP003360">
    <property type="protein sequence ID" value="AFM27234.1"/>
    <property type="molecule type" value="Genomic_DNA"/>
</dbReference>
<dbReference type="Gene3D" id="3.40.50.10320">
    <property type="entry name" value="LmbE-like"/>
    <property type="match status" value="1"/>
</dbReference>
<sequence>MIKHLKDLLNPKTLSNMTALIVAAHPDDETVGAGSLMPTFRRLSIVHVTDGAPRDMKDAFHAGYCSRSGYANARRMELFQALRLARGESLDCSCLGYVDQEAAFNLSEITRKVLDIVETVRPDLVLSHSYEGGHPDHDSTAFGIHMALRMLKHNDGYGPTLIEFPSYNNHSGHASFLEFLPVPGFQELVKTLSPAELEKKRRMVESFVSQKSFLKVFPLQLERFRFAPGYDFNVPPHQGKLYYENHDWGVNGKTWRALAKKACLKLRGGIRTNPVIQGH</sequence>
<dbReference type="AlphaFoldDB" id="I4CCE3"/>
<reference evidence="2" key="1">
    <citation type="submission" date="2012-06" db="EMBL/GenBank/DDBJ databases">
        <title>Complete sequence of chromosome of Desulfomonile tiedjei DSM 6799.</title>
        <authorList>
            <person name="Lucas S."/>
            <person name="Copeland A."/>
            <person name="Lapidus A."/>
            <person name="Glavina del Rio T."/>
            <person name="Dalin E."/>
            <person name="Tice H."/>
            <person name="Bruce D."/>
            <person name="Goodwin L."/>
            <person name="Pitluck S."/>
            <person name="Peters L."/>
            <person name="Ovchinnikova G."/>
            <person name="Zeytun A."/>
            <person name="Lu M."/>
            <person name="Kyrpides N."/>
            <person name="Mavromatis K."/>
            <person name="Ivanova N."/>
            <person name="Brettin T."/>
            <person name="Detter J.C."/>
            <person name="Han C."/>
            <person name="Larimer F."/>
            <person name="Land M."/>
            <person name="Hauser L."/>
            <person name="Markowitz V."/>
            <person name="Cheng J.-F."/>
            <person name="Hugenholtz P."/>
            <person name="Woyke T."/>
            <person name="Wu D."/>
            <person name="Spring S."/>
            <person name="Schroeder M."/>
            <person name="Brambilla E."/>
            <person name="Klenk H.-P."/>
            <person name="Eisen J.A."/>
        </authorList>
    </citation>
    <scope>NUCLEOTIDE SEQUENCE [LARGE SCALE GENOMIC DNA]</scope>
    <source>
        <strain evidence="2">ATCC 49306 / DSM 6799 / DCB-1</strain>
    </source>
</reference>
<dbReference type="Proteomes" id="UP000006055">
    <property type="component" value="Chromosome"/>
</dbReference>
<organism evidence="1 2">
    <name type="scientific">Desulfomonile tiedjei (strain ATCC 49306 / DSM 6799 / DCB-1)</name>
    <dbReference type="NCBI Taxonomy" id="706587"/>
    <lineage>
        <taxon>Bacteria</taxon>
        <taxon>Pseudomonadati</taxon>
        <taxon>Thermodesulfobacteriota</taxon>
        <taxon>Desulfomonilia</taxon>
        <taxon>Desulfomonilales</taxon>
        <taxon>Desulfomonilaceae</taxon>
        <taxon>Desulfomonile</taxon>
    </lineage>
</organism>
<protein>
    <submittedName>
        <fullName evidence="1">Putative LmbE-like protein</fullName>
    </submittedName>
</protein>
<dbReference type="InterPro" id="IPR003737">
    <property type="entry name" value="GlcNAc_PI_deacetylase-related"/>
</dbReference>
<dbReference type="KEGG" id="dti:Desti_4610"/>
<name>I4CCE3_DESTA</name>
<keyword evidence="2" id="KW-1185">Reference proteome</keyword>
<dbReference type="PANTHER" id="PTHR12993:SF11">
    <property type="entry name" value="N-ACETYLGLUCOSAMINYL-PHOSPHATIDYLINOSITOL DE-N-ACETYLASE"/>
    <property type="match status" value="1"/>
</dbReference>
<dbReference type="HOGENOM" id="CLU_076285_0_0_7"/>
<dbReference type="eggNOG" id="COG2120">
    <property type="taxonomic scope" value="Bacteria"/>
</dbReference>
<dbReference type="PANTHER" id="PTHR12993">
    <property type="entry name" value="N-ACETYLGLUCOSAMINYL-PHOSPHATIDYLINOSITOL DE-N-ACETYLASE-RELATED"/>
    <property type="match status" value="1"/>
</dbReference>
<dbReference type="GO" id="GO:0016811">
    <property type="term" value="F:hydrolase activity, acting on carbon-nitrogen (but not peptide) bonds, in linear amides"/>
    <property type="evidence" value="ECO:0007669"/>
    <property type="project" value="TreeGrafter"/>
</dbReference>
<evidence type="ECO:0000313" key="2">
    <source>
        <dbReference type="Proteomes" id="UP000006055"/>
    </source>
</evidence>
<dbReference type="PATRIC" id="fig|706587.4.peg.5223"/>
<dbReference type="OrthoDB" id="128519at2"/>
<evidence type="ECO:0000313" key="1">
    <source>
        <dbReference type="EMBL" id="AFM27234.1"/>
    </source>
</evidence>
<accession>I4CCE3</accession>
<dbReference type="Pfam" id="PF02585">
    <property type="entry name" value="PIG-L"/>
    <property type="match status" value="1"/>
</dbReference>
<dbReference type="InterPro" id="IPR024078">
    <property type="entry name" value="LmbE-like_dom_sf"/>
</dbReference>
<gene>
    <name evidence="1" type="ordered locus">Desti_4610</name>
</gene>
<dbReference type="STRING" id="706587.Desti_4610"/>
<dbReference type="RefSeq" id="WP_014812344.1">
    <property type="nucleotide sequence ID" value="NC_018025.1"/>
</dbReference>
<proteinExistence type="predicted"/>